<dbReference type="AlphaFoldDB" id="A0A6J7IWS6"/>
<protein>
    <submittedName>
        <fullName evidence="2">Unannotated protein</fullName>
    </submittedName>
</protein>
<accession>A0A6J7IWS6</accession>
<evidence type="ECO:0000256" key="1">
    <source>
        <dbReference type="SAM" id="MobiDB-lite"/>
    </source>
</evidence>
<gene>
    <name evidence="2" type="ORF">UFOPK3733_00918</name>
</gene>
<evidence type="ECO:0000313" key="2">
    <source>
        <dbReference type="EMBL" id="CAB4935246.1"/>
    </source>
</evidence>
<sequence length="82" mass="8624">MDARRVALIAVAIGSIGRSQEAGTGTEFPWLGGRAVLIGDERIGPTARDGFVADGEHSGIAPYGPRGPWGARPDLMERGEHL</sequence>
<name>A0A6J7IWS6_9ZZZZ</name>
<dbReference type="EMBL" id="CAFBNC010000037">
    <property type="protein sequence ID" value="CAB4935246.1"/>
    <property type="molecule type" value="Genomic_DNA"/>
</dbReference>
<proteinExistence type="predicted"/>
<reference evidence="2" key="1">
    <citation type="submission" date="2020-05" db="EMBL/GenBank/DDBJ databases">
        <authorList>
            <person name="Chiriac C."/>
            <person name="Salcher M."/>
            <person name="Ghai R."/>
            <person name="Kavagutti S V."/>
        </authorList>
    </citation>
    <scope>NUCLEOTIDE SEQUENCE</scope>
</reference>
<feature type="region of interest" description="Disordered" evidence="1">
    <location>
        <begin position="56"/>
        <end position="82"/>
    </location>
</feature>
<organism evidence="2">
    <name type="scientific">freshwater metagenome</name>
    <dbReference type="NCBI Taxonomy" id="449393"/>
    <lineage>
        <taxon>unclassified sequences</taxon>
        <taxon>metagenomes</taxon>
        <taxon>ecological metagenomes</taxon>
    </lineage>
</organism>